<proteinExistence type="predicted"/>
<feature type="domain" description="AB hydrolase-1" evidence="2">
    <location>
        <begin position="25"/>
        <end position="161"/>
    </location>
</feature>
<dbReference type="OrthoDB" id="3210164at2"/>
<evidence type="ECO:0000313" key="4">
    <source>
        <dbReference type="Proteomes" id="UP000306628"/>
    </source>
</evidence>
<dbReference type="Pfam" id="PF00561">
    <property type="entry name" value="Abhydrolase_1"/>
    <property type="match status" value="1"/>
</dbReference>
<keyword evidence="4" id="KW-1185">Reference proteome</keyword>
<dbReference type="GO" id="GO:0004806">
    <property type="term" value="F:triacylglycerol lipase activity"/>
    <property type="evidence" value="ECO:0007669"/>
    <property type="project" value="TreeGrafter"/>
</dbReference>
<dbReference type="InterPro" id="IPR029058">
    <property type="entry name" value="AB_hydrolase_fold"/>
</dbReference>
<protein>
    <submittedName>
        <fullName evidence="3">Alpha/beta fold hydrolase</fullName>
    </submittedName>
</protein>
<dbReference type="RefSeq" id="WP_138695853.1">
    <property type="nucleotide sequence ID" value="NZ_JBHSAZ010000089.1"/>
</dbReference>
<dbReference type="PANTHER" id="PTHR43433">
    <property type="entry name" value="HYDROLASE, ALPHA/BETA FOLD FAMILY PROTEIN"/>
    <property type="match status" value="1"/>
</dbReference>
<evidence type="ECO:0000313" key="3">
    <source>
        <dbReference type="EMBL" id="TMR25888.1"/>
    </source>
</evidence>
<evidence type="ECO:0000259" key="2">
    <source>
        <dbReference type="Pfam" id="PF00561"/>
    </source>
</evidence>
<reference evidence="3 4" key="1">
    <citation type="submission" date="2019-05" db="EMBL/GenBank/DDBJ databases">
        <title>Draft genome sequence of Nonomuraea zeae DSM 100528.</title>
        <authorList>
            <person name="Saricaoglu S."/>
            <person name="Isik K."/>
        </authorList>
    </citation>
    <scope>NUCLEOTIDE SEQUENCE [LARGE SCALE GENOMIC DNA]</scope>
    <source>
        <strain evidence="3 4">DSM 100528</strain>
    </source>
</reference>
<dbReference type="Proteomes" id="UP000306628">
    <property type="component" value="Unassembled WGS sequence"/>
</dbReference>
<dbReference type="InterPro" id="IPR050471">
    <property type="entry name" value="AB_hydrolase"/>
</dbReference>
<dbReference type="SUPFAM" id="SSF53474">
    <property type="entry name" value="alpha/beta-Hydrolases"/>
    <property type="match status" value="1"/>
</dbReference>
<accession>A0A5S4FYV8</accession>
<sequence>MTDPTISHLRVDGATLHYEVRGRGPLLLLIPGGTGGAASFDGVADGLAADYTVATYDPRGLSRSPLDDPEARQRVEQHADDAFRLLELLSPDAPARVAGCSSGAIVALHLLATHPERIERVVAHEPPVVEVLPDAAVHRALLARVQDTFRRDGLMPAAAEFAAGLRRPDAAPAEPPASTELRPQAPAQTEQPPQTAVQAEQPSQAPAQADPPSQVPTQAEQPPQAPAQAEQPAQVPVSAEQPAQVPVSAEQPTQVPVQAELSPQAAARVERTMADMPYFLGRIVPSFMAYVPDQDRLKALSDRLVLAGGTDSRGELPYRPAAFLAERFGTELVHFPGGHTGLSTHPTEFGELLRKVLSDQFAEP</sequence>
<feature type="compositionally biased region" description="Low complexity" evidence="1">
    <location>
        <begin position="183"/>
        <end position="239"/>
    </location>
</feature>
<gene>
    <name evidence="3" type="ORF">ETD85_44330</name>
</gene>
<dbReference type="PANTHER" id="PTHR43433:SF5">
    <property type="entry name" value="AB HYDROLASE-1 DOMAIN-CONTAINING PROTEIN"/>
    <property type="match status" value="1"/>
</dbReference>
<dbReference type="AlphaFoldDB" id="A0A5S4FYV8"/>
<feature type="region of interest" description="Disordered" evidence="1">
    <location>
        <begin position="165"/>
        <end position="259"/>
    </location>
</feature>
<dbReference type="GO" id="GO:0046503">
    <property type="term" value="P:glycerolipid catabolic process"/>
    <property type="evidence" value="ECO:0007669"/>
    <property type="project" value="TreeGrafter"/>
</dbReference>
<comment type="caution">
    <text evidence="3">The sequence shown here is derived from an EMBL/GenBank/DDBJ whole genome shotgun (WGS) entry which is preliminary data.</text>
</comment>
<organism evidence="3 4">
    <name type="scientific">Nonomuraea zeae</name>
    <dbReference type="NCBI Taxonomy" id="1642303"/>
    <lineage>
        <taxon>Bacteria</taxon>
        <taxon>Bacillati</taxon>
        <taxon>Actinomycetota</taxon>
        <taxon>Actinomycetes</taxon>
        <taxon>Streptosporangiales</taxon>
        <taxon>Streptosporangiaceae</taxon>
        <taxon>Nonomuraea</taxon>
    </lineage>
</organism>
<dbReference type="InterPro" id="IPR000073">
    <property type="entry name" value="AB_hydrolase_1"/>
</dbReference>
<dbReference type="EMBL" id="VCKX01000217">
    <property type="protein sequence ID" value="TMR25888.1"/>
    <property type="molecule type" value="Genomic_DNA"/>
</dbReference>
<evidence type="ECO:0000256" key="1">
    <source>
        <dbReference type="SAM" id="MobiDB-lite"/>
    </source>
</evidence>
<name>A0A5S4FYV8_9ACTN</name>
<keyword evidence="3" id="KW-0378">Hydrolase</keyword>
<dbReference type="Gene3D" id="3.40.50.1820">
    <property type="entry name" value="alpha/beta hydrolase"/>
    <property type="match status" value="2"/>
</dbReference>